<feature type="compositionally biased region" description="Polar residues" evidence="1">
    <location>
        <begin position="1"/>
        <end position="11"/>
    </location>
</feature>
<name>A0A6I4U183_9SPHN</name>
<evidence type="ECO:0000313" key="2">
    <source>
        <dbReference type="EMBL" id="MXP00698.1"/>
    </source>
</evidence>
<dbReference type="Proteomes" id="UP000469430">
    <property type="component" value="Unassembled WGS sequence"/>
</dbReference>
<comment type="caution">
    <text evidence="2">The sequence shown here is derived from an EMBL/GenBank/DDBJ whole genome shotgun (WGS) entry which is preliminary data.</text>
</comment>
<organism evidence="2 3">
    <name type="scientific">Croceibacterium xixiisoli</name>
    <dbReference type="NCBI Taxonomy" id="1476466"/>
    <lineage>
        <taxon>Bacteria</taxon>
        <taxon>Pseudomonadati</taxon>
        <taxon>Pseudomonadota</taxon>
        <taxon>Alphaproteobacteria</taxon>
        <taxon>Sphingomonadales</taxon>
        <taxon>Erythrobacteraceae</taxon>
        <taxon>Croceibacterium</taxon>
    </lineage>
</organism>
<keyword evidence="3" id="KW-1185">Reference proteome</keyword>
<accession>A0A6I4U183</accession>
<sequence length="62" mass="6979">MRRIFTSSQPDSGPDFGPERDAQLRHQAARSVLLVPQRFLGVPTPALPVEALMMRRPSNELH</sequence>
<protein>
    <submittedName>
        <fullName evidence="2">Uncharacterized protein</fullName>
    </submittedName>
</protein>
<gene>
    <name evidence="2" type="ORF">GRI97_17030</name>
</gene>
<dbReference type="AlphaFoldDB" id="A0A6I4U183"/>
<evidence type="ECO:0000256" key="1">
    <source>
        <dbReference type="SAM" id="MobiDB-lite"/>
    </source>
</evidence>
<feature type="region of interest" description="Disordered" evidence="1">
    <location>
        <begin position="1"/>
        <end position="20"/>
    </location>
</feature>
<dbReference type="RefSeq" id="WP_161392420.1">
    <property type="nucleotide sequence ID" value="NZ_JBHSCP010000003.1"/>
</dbReference>
<reference evidence="2 3" key="1">
    <citation type="submission" date="2019-12" db="EMBL/GenBank/DDBJ databases">
        <title>Genomic-based taxomic classification of the family Erythrobacteraceae.</title>
        <authorList>
            <person name="Xu L."/>
        </authorList>
    </citation>
    <scope>NUCLEOTIDE SEQUENCE [LARGE SCALE GENOMIC DNA]</scope>
    <source>
        <strain evidence="2 3">S36</strain>
    </source>
</reference>
<dbReference type="EMBL" id="WTYJ01000004">
    <property type="protein sequence ID" value="MXP00698.1"/>
    <property type="molecule type" value="Genomic_DNA"/>
</dbReference>
<proteinExistence type="predicted"/>
<evidence type="ECO:0000313" key="3">
    <source>
        <dbReference type="Proteomes" id="UP000469430"/>
    </source>
</evidence>